<dbReference type="InterPro" id="IPR036271">
    <property type="entry name" value="Tet_transcr_reg_TetR-rel_C_sf"/>
</dbReference>
<evidence type="ECO:0000256" key="2">
    <source>
        <dbReference type="ARBA" id="ARBA00023125"/>
    </source>
</evidence>
<reference evidence="7" key="1">
    <citation type="submission" date="2016-10" db="EMBL/GenBank/DDBJ databases">
        <authorList>
            <person name="Varghese N."/>
            <person name="Submissions S."/>
        </authorList>
    </citation>
    <scope>NUCLEOTIDE SEQUENCE [LARGE SCALE GENOMIC DNA]</scope>
    <source>
        <strain evidence="7">DSM 25751</strain>
    </source>
</reference>
<gene>
    <name evidence="6" type="ORF">SAMN04488113_1466</name>
</gene>
<feature type="domain" description="HTH tetR-type" evidence="5">
    <location>
        <begin position="30"/>
        <end position="90"/>
    </location>
</feature>
<organism evidence="6 7">
    <name type="scientific">Alkalibacterium gilvum</name>
    <dbReference type="NCBI Taxonomy" id="1130080"/>
    <lineage>
        <taxon>Bacteria</taxon>
        <taxon>Bacillati</taxon>
        <taxon>Bacillota</taxon>
        <taxon>Bacilli</taxon>
        <taxon>Lactobacillales</taxon>
        <taxon>Carnobacteriaceae</taxon>
        <taxon>Alkalibacterium</taxon>
    </lineage>
</organism>
<dbReference type="SUPFAM" id="SSF48498">
    <property type="entry name" value="Tetracyclin repressor-like, C-terminal domain"/>
    <property type="match status" value="1"/>
</dbReference>
<sequence>MLYSNDQNGHLIYGRKEVTIINPILNNLKLEKQKLIINAAIKEFVKRGFEKASTNEIVKEARISKGSLFNYFHSKKDLYIYLIEYGVQVIEDFYEQIDLSETDLFKRIENIGLQKLYIHKKFPHVFDFLAAAIQEESAEVKDMIKEKVDPVYDRGTELIYKHIDYSKFREGIEIEKAIEILNWTMFGFGEKGLHQINTFEDLHEFGEKYLEEWKGYTEILKYSFYK</sequence>
<evidence type="ECO:0000313" key="7">
    <source>
        <dbReference type="Proteomes" id="UP000198564"/>
    </source>
</evidence>
<keyword evidence="2 4" id="KW-0238">DNA-binding</keyword>
<dbReference type="Proteomes" id="UP000198564">
    <property type="component" value="Unassembled WGS sequence"/>
</dbReference>
<keyword evidence="7" id="KW-1185">Reference proteome</keyword>
<dbReference type="PROSITE" id="PS50977">
    <property type="entry name" value="HTH_TETR_2"/>
    <property type="match status" value="1"/>
</dbReference>
<dbReference type="PROSITE" id="PS01081">
    <property type="entry name" value="HTH_TETR_1"/>
    <property type="match status" value="1"/>
</dbReference>
<dbReference type="EMBL" id="FNYW01000046">
    <property type="protein sequence ID" value="SEJ00078.1"/>
    <property type="molecule type" value="Genomic_DNA"/>
</dbReference>
<dbReference type="Gene3D" id="1.10.357.10">
    <property type="entry name" value="Tetracycline Repressor, domain 2"/>
    <property type="match status" value="1"/>
</dbReference>
<evidence type="ECO:0000256" key="3">
    <source>
        <dbReference type="ARBA" id="ARBA00023163"/>
    </source>
</evidence>
<dbReference type="Gene3D" id="1.10.10.60">
    <property type="entry name" value="Homeodomain-like"/>
    <property type="match status" value="1"/>
</dbReference>
<evidence type="ECO:0000256" key="4">
    <source>
        <dbReference type="PROSITE-ProRule" id="PRU00335"/>
    </source>
</evidence>
<dbReference type="InterPro" id="IPR023772">
    <property type="entry name" value="DNA-bd_HTH_TetR-type_CS"/>
</dbReference>
<dbReference type="SUPFAM" id="SSF46689">
    <property type="entry name" value="Homeodomain-like"/>
    <property type="match status" value="1"/>
</dbReference>
<keyword evidence="3" id="KW-0804">Transcription</keyword>
<dbReference type="AlphaFoldDB" id="A0A1H6V6C9"/>
<dbReference type="PANTHER" id="PTHR47506">
    <property type="entry name" value="TRANSCRIPTIONAL REGULATORY PROTEIN"/>
    <property type="match status" value="1"/>
</dbReference>
<evidence type="ECO:0000259" key="5">
    <source>
        <dbReference type="PROSITE" id="PS50977"/>
    </source>
</evidence>
<feature type="DNA-binding region" description="H-T-H motif" evidence="4">
    <location>
        <begin position="53"/>
        <end position="72"/>
    </location>
</feature>
<dbReference type="RefSeq" id="WP_245746660.1">
    <property type="nucleotide sequence ID" value="NZ_FNYW01000046.1"/>
</dbReference>
<dbReference type="STRING" id="1130080.SAMN04488113_1466"/>
<dbReference type="InterPro" id="IPR009057">
    <property type="entry name" value="Homeodomain-like_sf"/>
</dbReference>
<accession>A0A1H6V6C9</accession>
<dbReference type="InterPro" id="IPR001647">
    <property type="entry name" value="HTH_TetR"/>
</dbReference>
<dbReference type="Pfam" id="PF00440">
    <property type="entry name" value="TetR_N"/>
    <property type="match status" value="1"/>
</dbReference>
<proteinExistence type="predicted"/>
<evidence type="ECO:0000256" key="1">
    <source>
        <dbReference type="ARBA" id="ARBA00023015"/>
    </source>
</evidence>
<evidence type="ECO:0000313" key="6">
    <source>
        <dbReference type="EMBL" id="SEJ00078.1"/>
    </source>
</evidence>
<name>A0A1H6V6C9_9LACT</name>
<dbReference type="GO" id="GO:0003677">
    <property type="term" value="F:DNA binding"/>
    <property type="evidence" value="ECO:0007669"/>
    <property type="project" value="UniProtKB-UniRule"/>
</dbReference>
<protein>
    <submittedName>
        <fullName evidence="6">Transcriptional regulator, TetR family</fullName>
    </submittedName>
</protein>
<dbReference type="PANTHER" id="PTHR47506:SF1">
    <property type="entry name" value="HTH-TYPE TRANSCRIPTIONAL REGULATOR YJDC"/>
    <property type="match status" value="1"/>
</dbReference>
<dbReference type="PRINTS" id="PR00455">
    <property type="entry name" value="HTHTETR"/>
</dbReference>
<keyword evidence="1" id="KW-0805">Transcription regulation</keyword>